<evidence type="ECO:0000313" key="1">
    <source>
        <dbReference type="EMBL" id="GFD55262.1"/>
    </source>
</evidence>
<sequence>QNAFTELGSRSDYRIRAHVIAVTQLGVGRHAGALVDAINGHYLVVVAQHLGEAAAAGGILSGYKYFALLAKQLEQLAVVGVAHHGHV</sequence>
<accession>A0A699X593</accession>
<organism evidence="1">
    <name type="scientific">Tanacetum cinerariifolium</name>
    <name type="common">Dalmatian daisy</name>
    <name type="synonym">Chrysanthemum cinerariifolium</name>
    <dbReference type="NCBI Taxonomy" id="118510"/>
    <lineage>
        <taxon>Eukaryota</taxon>
        <taxon>Viridiplantae</taxon>
        <taxon>Streptophyta</taxon>
        <taxon>Embryophyta</taxon>
        <taxon>Tracheophyta</taxon>
        <taxon>Spermatophyta</taxon>
        <taxon>Magnoliopsida</taxon>
        <taxon>eudicotyledons</taxon>
        <taxon>Gunneridae</taxon>
        <taxon>Pentapetalae</taxon>
        <taxon>asterids</taxon>
        <taxon>campanulids</taxon>
        <taxon>Asterales</taxon>
        <taxon>Asteraceae</taxon>
        <taxon>Asteroideae</taxon>
        <taxon>Anthemideae</taxon>
        <taxon>Anthemidinae</taxon>
        <taxon>Tanacetum</taxon>
    </lineage>
</organism>
<gene>
    <name evidence="1" type="ORF">Tci_927231</name>
</gene>
<name>A0A699X593_TANCI</name>
<dbReference type="AlphaFoldDB" id="A0A699X593"/>
<reference evidence="1" key="1">
    <citation type="journal article" date="2019" name="Sci. Rep.">
        <title>Draft genome of Tanacetum cinerariifolium, the natural source of mosquito coil.</title>
        <authorList>
            <person name="Yamashiro T."/>
            <person name="Shiraishi A."/>
            <person name="Satake H."/>
            <person name="Nakayama K."/>
        </authorList>
    </citation>
    <scope>NUCLEOTIDE SEQUENCE</scope>
</reference>
<comment type="caution">
    <text evidence="1">The sequence shown here is derived from an EMBL/GenBank/DDBJ whole genome shotgun (WGS) entry which is preliminary data.</text>
</comment>
<feature type="non-terminal residue" evidence="1">
    <location>
        <position position="1"/>
    </location>
</feature>
<proteinExistence type="predicted"/>
<protein>
    <submittedName>
        <fullName evidence="1">Uncharacterized protein</fullName>
    </submittedName>
</protein>
<dbReference type="EMBL" id="BKCJ011815875">
    <property type="protein sequence ID" value="GFD55262.1"/>
    <property type="molecule type" value="Genomic_DNA"/>
</dbReference>